<dbReference type="Proteomes" id="UP001652740">
    <property type="component" value="Unplaced"/>
</dbReference>
<accession>A0ABM3MA56</accession>
<feature type="region of interest" description="Disordered" evidence="1">
    <location>
        <begin position="98"/>
        <end position="123"/>
    </location>
</feature>
<dbReference type="RefSeq" id="XP_052748310.1">
    <property type="nucleotide sequence ID" value="XM_052892350.1"/>
</dbReference>
<name>A0ABM3MA56_GALME</name>
<evidence type="ECO:0000313" key="3">
    <source>
        <dbReference type="RefSeq" id="XP_052748310.1"/>
    </source>
</evidence>
<reference evidence="3" key="1">
    <citation type="submission" date="2025-08" db="UniProtKB">
        <authorList>
            <consortium name="RefSeq"/>
        </authorList>
    </citation>
    <scope>IDENTIFICATION</scope>
    <source>
        <tissue evidence="3">Whole larvae</tissue>
    </source>
</reference>
<evidence type="ECO:0000256" key="1">
    <source>
        <dbReference type="SAM" id="MobiDB-lite"/>
    </source>
</evidence>
<keyword evidence="2" id="KW-1185">Reference proteome</keyword>
<evidence type="ECO:0000313" key="2">
    <source>
        <dbReference type="Proteomes" id="UP001652740"/>
    </source>
</evidence>
<gene>
    <name evidence="3" type="primary">LOC128200109</name>
</gene>
<sequence>MKSAPKPAETEGCCQNRPVKVCHHCCCQQEREVTVASADKSCNCQNQPVKVIFAPAMMPSIFGAVPGIPYIVKQPPKINEKVTSAAVPVVLPSSTSTTANPKGCAAARSKRDHATTKGGKDQSRWDPSIFVSSAVAALYLWHILIKSILCNKMTPTELDYGSLGGLAPHSTDFRSPIIRGGKANTTNCI</sequence>
<protein>
    <submittedName>
        <fullName evidence="3">Uncharacterized protein LOC128200109</fullName>
    </submittedName>
</protein>
<proteinExistence type="predicted"/>
<dbReference type="GeneID" id="128200109"/>
<organism evidence="2 3">
    <name type="scientific">Galleria mellonella</name>
    <name type="common">Greater wax moth</name>
    <dbReference type="NCBI Taxonomy" id="7137"/>
    <lineage>
        <taxon>Eukaryota</taxon>
        <taxon>Metazoa</taxon>
        <taxon>Ecdysozoa</taxon>
        <taxon>Arthropoda</taxon>
        <taxon>Hexapoda</taxon>
        <taxon>Insecta</taxon>
        <taxon>Pterygota</taxon>
        <taxon>Neoptera</taxon>
        <taxon>Endopterygota</taxon>
        <taxon>Lepidoptera</taxon>
        <taxon>Glossata</taxon>
        <taxon>Ditrysia</taxon>
        <taxon>Pyraloidea</taxon>
        <taxon>Pyralidae</taxon>
        <taxon>Galleriinae</taxon>
        <taxon>Galleria</taxon>
    </lineage>
</organism>
<feature type="compositionally biased region" description="Basic and acidic residues" evidence="1">
    <location>
        <begin position="112"/>
        <end position="123"/>
    </location>
</feature>